<dbReference type="InterPro" id="IPR011053">
    <property type="entry name" value="Single_hybrid_motif"/>
</dbReference>
<evidence type="ECO:0000313" key="4">
    <source>
        <dbReference type="Proteomes" id="UP000184172"/>
    </source>
</evidence>
<dbReference type="EMBL" id="FQYV01000010">
    <property type="protein sequence ID" value="SHJ13341.1"/>
    <property type="molecule type" value="Genomic_DNA"/>
</dbReference>
<dbReference type="PROSITE" id="PS00188">
    <property type="entry name" value="BIOTIN"/>
    <property type="match status" value="1"/>
</dbReference>
<dbReference type="PANTHER" id="PTHR45266:SF3">
    <property type="entry name" value="OXALOACETATE DECARBOXYLASE ALPHA CHAIN"/>
    <property type="match status" value="1"/>
</dbReference>
<dbReference type="RefSeq" id="WP_073217497.1">
    <property type="nucleotide sequence ID" value="NZ_FNNS01000010.1"/>
</dbReference>
<name>A0A1M6GTR8_9FLAO</name>
<gene>
    <name evidence="3" type="ORF">SAMN04487908_11013</name>
</gene>
<dbReference type="InterPro" id="IPR050709">
    <property type="entry name" value="Biotin_Carboxyl_Carrier/Decarb"/>
</dbReference>
<dbReference type="Pfam" id="PF00364">
    <property type="entry name" value="Biotin_lipoyl"/>
    <property type="match status" value="1"/>
</dbReference>
<organism evidence="3 4">
    <name type="scientific">Aequorivita viscosa</name>
    <dbReference type="NCBI Taxonomy" id="797419"/>
    <lineage>
        <taxon>Bacteria</taxon>
        <taxon>Pseudomonadati</taxon>
        <taxon>Bacteroidota</taxon>
        <taxon>Flavobacteriia</taxon>
        <taxon>Flavobacteriales</taxon>
        <taxon>Flavobacteriaceae</taxon>
        <taxon>Aequorivita</taxon>
    </lineage>
</organism>
<feature type="domain" description="Lipoyl-binding" evidence="2">
    <location>
        <begin position="86"/>
        <end position="168"/>
    </location>
</feature>
<dbReference type="Proteomes" id="UP000184172">
    <property type="component" value="Unassembled WGS sequence"/>
</dbReference>
<dbReference type="InterPro" id="IPR000089">
    <property type="entry name" value="Biotin_lipoyl"/>
</dbReference>
<keyword evidence="4" id="KW-1185">Reference proteome</keyword>
<dbReference type="AlphaFoldDB" id="A0A1M6GTR8"/>
<reference evidence="4" key="1">
    <citation type="submission" date="2016-11" db="EMBL/GenBank/DDBJ databases">
        <authorList>
            <person name="Varghese N."/>
            <person name="Submissions S."/>
        </authorList>
    </citation>
    <scope>NUCLEOTIDE SEQUENCE [LARGE SCALE GENOMIC DNA]</scope>
    <source>
        <strain evidence="4">DSM 26349</strain>
    </source>
</reference>
<dbReference type="PANTHER" id="PTHR45266">
    <property type="entry name" value="OXALOACETATE DECARBOXYLASE ALPHA CHAIN"/>
    <property type="match status" value="1"/>
</dbReference>
<sequence>MKHQYSISVDENYQFELGVDDATKLNQLIFSEVEAGTKKEKIHILHNQKSFSAAIVKEDFLNRVYTVKVNGNSYTVNIATPLDRLIKEMGLSLGNASVEDEVLAPMPGIILEVTVATGDEVKQGDYLCVLEAMKMENALTAPRDGVIKSVYIAKGDTVDKGKLLIEFQKND</sequence>
<proteinExistence type="predicted"/>
<evidence type="ECO:0000313" key="3">
    <source>
        <dbReference type="EMBL" id="SHJ13341.1"/>
    </source>
</evidence>
<keyword evidence="1" id="KW-0092">Biotin</keyword>
<protein>
    <submittedName>
        <fullName evidence="3">Biotin carboxyl carrier protein</fullName>
    </submittedName>
</protein>
<dbReference type="FunFam" id="2.40.50.100:FF:000003">
    <property type="entry name" value="Acetyl-CoA carboxylase biotin carboxyl carrier protein"/>
    <property type="match status" value="1"/>
</dbReference>
<dbReference type="CDD" id="cd06850">
    <property type="entry name" value="biotinyl_domain"/>
    <property type="match status" value="1"/>
</dbReference>
<dbReference type="SUPFAM" id="SSF51230">
    <property type="entry name" value="Single hybrid motif"/>
    <property type="match status" value="1"/>
</dbReference>
<evidence type="ECO:0000259" key="2">
    <source>
        <dbReference type="PROSITE" id="PS50968"/>
    </source>
</evidence>
<evidence type="ECO:0000256" key="1">
    <source>
        <dbReference type="ARBA" id="ARBA00023267"/>
    </source>
</evidence>
<dbReference type="Gene3D" id="2.40.50.100">
    <property type="match status" value="1"/>
</dbReference>
<dbReference type="OrthoDB" id="9812676at2"/>
<dbReference type="PROSITE" id="PS50968">
    <property type="entry name" value="BIOTINYL_LIPOYL"/>
    <property type="match status" value="1"/>
</dbReference>
<dbReference type="STRING" id="797419.SAMN05216556_11029"/>
<dbReference type="InterPro" id="IPR001882">
    <property type="entry name" value="Biotin_BS"/>
</dbReference>
<accession>A0A1M6GTR8</accession>